<organism evidence="3 4">
    <name type="scientific">Parapusillimonas granuli</name>
    <dbReference type="NCBI Taxonomy" id="380911"/>
    <lineage>
        <taxon>Bacteria</taxon>
        <taxon>Pseudomonadati</taxon>
        <taxon>Pseudomonadota</taxon>
        <taxon>Betaproteobacteria</taxon>
        <taxon>Burkholderiales</taxon>
        <taxon>Alcaligenaceae</taxon>
        <taxon>Parapusillimonas</taxon>
    </lineage>
</organism>
<evidence type="ECO:0000313" key="3">
    <source>
        <dbReference type="EMBL" id="NYT50242.1"/>
    </source>
</evidence>
<dbReference type="RefSeq" id="WP_180155979.1">
    <property type="nucleotide sequence ID" value="NZ_JACCEM010000006.1"/>
</dbReference>
<dbReference type="Pfam" id="PF01266">
    <property type="entry name" value="DAO"/>
    <property type="match status" value="1"/>
</dbReference>
<dbReference type="InterPro" id="IPR006076">
    <property type="entry name" value="FAD-dep_OxRdtase"/>
</dbReference>
<dbReference type="AlphaFoldDB" id="A0A853G319"/>
<dbReference type="PANTHER" id="PTHR13847">
    <property type="entry name" value="SARCOSINE DEHYDROGENASE-RELATED"/>
    <property type="match status" value="1"/>
</dbReference>
<dbReference type="Gene3D" id="3.30.9.10">
    <property type="entry name" value="D-Amino Acid Oxidase, subunit A, domain 2"/>
    <property type="match status" value="1"/>
</dbReference>
<reference evidence="3 4" key="1">
    <citation type="submission" date="2020-07" db="EMBL/GenBank/DDBJ databases">
        <title>Taxonomic revisions and descriptions of new bacterial species based on genomic comparisons in the high-G+C-content subgroup of the family Alcaligenaceae.</title>
        <authorList>
            <person name="Szabo A."/>
            <person name="Felfoldi T."/>
        </authorList>
    </citation>
    <scope>NUCLEOTIDE SEQUENCE [LARGE SCALE GENOMIC DNA]</scope>
    <source>
        <strain evidence="3 4">LMG 24012</strain>
    </source>
</reference>
<dbReference type="GO" id="GO:0032981">
    <property type="term" value="P:mitochondrial respiratory chain complex I assembly"/>
    <property type="evidence" value="ECO:0007669"/>
    <property type="project" value="TreeGrafter"/>
</dbReference>
<dbReference type="Proteomes" id="UP000559809">
    <property type="component" value="Unassembled WGS sequence"/>
</dbReference>
<evidence type="ECO:0000256" key="1">
    <source>
        <dbReference type="ARBA" id="ARBA00023002"/>
    </source>
</evidence>
<dbReference type="Gene3D" id="3.50.50.60">
    <property type="entry name" value="FAD/NAD(P)-binding domain"/>
    <property type="match status" value="1"/>
</dbReference>
<keyword evidence="1" id="KW-0560">Oxidoreductase</keyword>
<name>A0A853G319_9BURK</name>
<gene>
    <name evidence="3" type="ORF">H0A72_13060</name>
</gene>
<dbReference type="EMBL" id="JACCEM010000006">
    <property type="protein sequence ID" value="NYT50242.1"/>
    <property type="molecule type" value="Genomic_DNA"/>
</dbReference>
<sequence length="385" mass="42128">MEKIVIVGGGIIGSSIAYYLARAGAPVTVVEPDPTYEFAATPRSVGGVRFLHDIRENVEMSLFGREVFTGFAAQVQGAAVAFDPAWRTVGYLYMVSDAESARQLEHSAAMQRACGVEVSLLDRDALRARYPSFRFQDVVAAAWSPQDGQIDPHAALMGYRRAAEGNGAVYLKDKVVGIGQGHGRVSGVALQSGATLNCDIVVNAANCWAPEICEMAGIKAPIYPMRREQFFFKIQDPIESIPVMREACGFALRPERDGYIVARTRPDEKKGFNWTQDHDRFENDLWPGLVERSSAFEALRLQNAWVGHYDMSEIDGNPIIGECGALRGFHMAAGFSGHGLQHAPAVGRGMAELLTTGRYETIDLGPFSYQRVIEGRPLLDKGPRA</sequence>
<dbReference type="GO" id="GO:0005737">
    <property type="term" value="C:cytoplasm"/>
    <property type="evidence" value="ECO:0007669"/>
    <property type="project" value="TreeGrafter"/>
</dbReference>
<feature type="domain" description="FAD dependent oxidoreductase" evidence="2">
    <location>
        <begin position="3"/>
        <end position="353"/>
    </location>
</feature>
<dbReference type="SUPFAM" id="SSF51905">
    <property type="entry name" value="FAD/NAD(P)-binding domain"/>
    <property type="match status" value="1"/>
</dbReference>
<dbReference type="GO" id="GO:0016491">
    <property type="term" value="F:oxidoreductase activity"/>
    <property type="evidence" value="ECO:0007669"/>
    <property type="project" value="UniProtKB-KW"/>
</dbReference>
<dbReference type="InterPro" id="IPR036188">
    <property type="entry name" value="FAD/NAD-bd_sf"/>
</dbReference>
<comment type="caution">
    <text evidence="3">The sequence shown here is derived from an EMBL/GenBank/DDBJ whole genome shotgun (WGS) entry which is preliminary data.</text>
</comment>
<protein>
    <submittedName>
        <fullName evidence="3">FAD-binding oxidoreductase</fullName>
    </submittedName>
</protein>
<evidence type="ECO:0000259" key="2">
    <source>
        <dbReference type="Pfam" id="PF01266"/>
    </source>
</evidence>
<keyword evidence="4" id="KW-1185">Reference proteome</keyword>
<accession>A0A853G319</accession>
<evidence type="ECO:0000313" key="4">
    <source>
        <dbReference type="Proteomes" id="UP000559809"/>
    </source>
</evidence>
<dbReference type="PANTHER" id="PTHR13847:SF287">
    <property type="entry name" value="FAD-DEPENDENT OXIDOREDUCTASE DOMAIN-CONTAINING PROTEIN 1"/>
    <property type="match status" value="1"/>
</dbReference>
<proteinExistence type="predicted"/>